<sequence>MQFYIGVWARSKAPIWHYSWKCVPDETKNKIWECILLAFILPPSAKKMVLRSAGQKWREFKSRLTTTYILSYRDQPEVLAYPRAHFSYIEKSHWDIFVVDRMSPEFLVCFQLAL</sequence>
<dbReference type="Proteomes" id="UP000077755">
    <property type="component" value="Chromosome 2"/>
</dbReference>
<dbReference type="EMBL" id="CP093344">
    <property type="protein sequence ID" value="WOG86438.1"/>
    <property type="molecule type" value="Genomic_DNA"/>
</dbReference>
<name>A0AAF0WE46_DAUCS</name>
<dbReference type="PANTHER" id="PTHR33018:SF31">
    <property type="entry name" value="TRANSPOSASE, PTTA_EN_SPM, PLANT"/>
    <property type="match status" value="1"/>
</dbReference>
<accession>A0AAF0WE46</accession>
<evidence type="ECO:0000313" key="1">
    <source>
        <dbReference type="EMBL" id="WOG86438.1"/>
    </source>
</evidence>
<organism evidence="1 2">
    <name type="scientific">Daucus carota subsp. sativus</name>
    <name type="common">Carrot</name>
    <dbReference type="NCBI Taxonomy" id="79200"/>
    <lineage>
        <taxon>Eukaryota</taxon>
        <taxon>Viridiplantae</taxon>
        <taxon>Streptophyta</taxon>
        <taxon>Embryophyta</taxon>
        <taxon>Tracheophyta</taxon>
        <taxon>Spermatophyta</taxon>
        <taxon>Magnoliopsida</taxon>
        <taxon>eudicotyledons</taxon>
        <taxon>Gunneridae</taxon>
        <taxon>Pentapetalae</taxon>
        <taxon>asterids</taxon>
        <taxon>campanulids</taxon>
        <taxon>Apiales</taxon>
        <taxon>Apiaceae</taxon>
        <taxon>Apioideae</taxon>
        <taxon>Scandiceae</taxon>
        <taxon>Daucinae</taxon>
        <taxon>Daucus</taxon>
        <taxon>Daucus sect. Daucus</taxon>
    </lineage>
</organism>
<dbReference type="AlphaFoldDB" id="A0AAF0WE46"/>
<reference evidence="1" key="2">
    <citation type="submission" date="2022-03" db="EMBL/GenBank/DDBJ databases">
        <title>Draft title - Genomic analysis of global carrot germplasm unveils the trajectory of domestication and the origin of high carotenoid orange carrot.</title>
        <authorList>
            <person name="Iorizzo M."/>
            <person name="Ellison S."/>
            <person name="Senalik D."/>
            <person name="Macko-Podgorni A."/>
            <person name="Grzebelus D."/>
            <person name="Bostan H."/>
            <person name="Rolling W."/>
            <person name="Curaba J."/>
            <person name="Simon P."/>
        </authorList>
    </citation>
    <scope>NUCLEOTIDE SEQUENCE</scope>
    <source>
        <tissue evidence="1">Leaf</tissue>
    </source>
</reference>
<reference evidence="1" key="1">
    <citation type="journal article" date="2016" name="Nat. Genet.">
        <title>A high-quality carrot genome assembly provides new insights into carotenoid accumulation and asterid genome evolution.</title>
        <authorList>
            <person name="Iorizzo M."/>
            <person name="Ellison S."/>
            <person name="Senalik D."/>
            <person name="Zeng P."/>
            <person name="Satapoomin P."/>
            <person name="Huang J."/>
            <person name="Bowman M."/>
            <person name="Iovene M."/>
            <person name="Sanseverino W."/>
            <person name="Cavagnaro P."/>
            <person name="Yildiz M."/>
            <person name="Macko-Podgorni A."/>
            <person name="Moranska E."/>
            <person name="Grzebelus E."/>
            <person name="Grzebelus D."/>
            <person name="Ashrafi H."/>
            <person name="Zheng Z."/>
            <person name="Cheng S."/>
            <person name="Spooner D."/>
            <person name="Van Deynze A."/>
            <person name="Simon P."/>
        </authorList>
    </citation>
    <scope>NUCLEOTIDE SEQUENCE</scope>
    <source>
        <tissue evidence="1">Leaf</tissue>
    </source>
</reference>
<keyword evidence="2" id="KW-1185">Reference proteome</keyword>
<evidence type="ECO:0000313" key="2">
    <source>
        <dbReference type="Proteomes" id="UP000077755"/>
    </source>
</evidence>
<proteinExistence type="predicted"/>
<gene>
    <name evidence="1" type="ORF">DCAR_0205642</name>
</gene>
<protein>
    <submittedName>
        <fullName evidence="1">Uncharacterized protein</fullName>
    </submittedName>
</protein>
<dbReference type="PANTHER" id="PTHR33018">
    <property type="entry name" value="OS10G0338966 PROTEIN-RELATED"/>
    <property type="match status" value="1"/>
</dbReference>